<dbReference type="SUPFAM" id="SSF54001">
    <property type="entry name" value="Cysteine proteinases"/>
    <property type="match status" value="1"/>
</dbReference>
<gene>
    <name evidence="2" type="ORF">F4W09_12405</name>
</gene>
<organism evidence="2 3">
    <name type="scientific">Acinetobacter tandoii</name>
    <dbReference type="NCBI Taxonomy" id="202954"/>
    <lineage>
        <taxon>Bacteria</taxon>
        <taxon>Pseudomonadati</taxon>
        <taxon>Pseudomonadota</taxon>
        <taxon>Gammaproteobacteria</taxon>
        <taxon>Moraxellales</taxon>
        <taxon>Moraxellaceae</taxon>
        <taxon>Acinetobacter</taxon>
    </lineage>
</organism>
<dbReference type="Gene3D" id="3.10.620.30">
    <property type="match status" value="1"/>
</dbReference>
<dbReference type="AlphaFoldDB" id="A0A5N4WDH5"/>
<dbReference type="PANTHER" id="PTHR33490">
    <property type="entry name" value="BLR5614 PROTEIN-RELATED"/>
    <property type="match status" value="1"/>
</dbReference>
<accession>A0A5N4WDH5</accession>
<name>A0A5N4WDH5_9GAMM</name>
<dbReference type="Proteomes" id="UP000325788">
    <property type="component" value="Unassembled WGS sequence"/>
</dbReference>
<dbReference type="EMBL" id="VXLD01000008">
    <property type="protein sequence ID" value="KAB1853659.1"/>
    <property type="molecule type" value="Genomic_DNA"/>
</dbReference>
<dbReference type="InterPro" id="IPR038765">
    <property type="entry name" value="Papain-like_cys_pep_sf"/>
</dbReference>
<dbReference type="InterPro" id="IPR002931">
    <property type="entry name" value="Transglutaminase-like"/>
</dbReference>
<dbReference type="SMART" id="SM00460">
    <property type="entry name" value="TGc"/>
    <property type="match status" value="1"/>
</dbReference>
<dbReference type="Pfam" id="PF01841">
    <property type="entry name" value="Transglut_core"/>
    <property type="match status" value="1"/>
</dbReference>
<evidence type="ECO:0000313" key="3">
    <source>
        <dbReference type="Proteomes" id="UP000325788"/>
    </source>
</evidence>
<dbReference type="InterPro" id="IPR013589">
    <property type="entry name" value="Bac_transglu_N"/>
</dbReference>
<dbReference type="PANTHER" id="PTHR33490:SF6">
    <property type="entry name" value="SLL1049 PROTEIN"/>
    <property type="match status" value="1"/>
</dbReference>
<comment type="caution">
    <text evidence="2">The sequence shown here is derived from an EMBL/GenBank/DDBJ whole genome shotgun (WGS) entry which is preliminary data.</text>
</comment>
<dbReference type="Pfam" id="PF08379">
    <property type="entry name" value="Bact_transglu_N"/>
    <property type="match status" value="1"/>
</dbReference>
<feature type="domain" description="Transglutaminase-like" evidence="1">
    <location>
        <begin position="154"/>
        <end position="216"/>
    </location>
</feature>
<dbReference type="RefSeq" id="WP_151504977.1">
    <property type="nucleotide sequence ID" value="NZ_VXLD01000008.1"/>
</dbReference>
<proteinExistence type="predicted"/>
<reference evidence="2 3" key="1">
    <citation type="submission" date="2019-09" db="EMBL/GenBank/DDBJ databases">
        <title>Draft genome sequence of Acinetobacter tandoii W4-4-4 isolated from environmental water sample.</title>
        <authorList>
            <person name="Wee S.K."/>
            <person name="Yan B."/>
            <person name="Mustaffa S.B."/>
            <person name="Yap E.P.H."/>
        </authorList>
    </citation>
    <scope>NUCLEOTIDE SEQUENCE [LARGE SCALE GENOMIC DNA]</scope>
    <source>
        <strain evidence="2 3">W4-4-4</strain>
    </source>
</reference>
<evidence type="ECO:0000313" key="2">
    <source>
        <dbReference type="EMBL" id="KAB1853659.1"/>
    </source>
</evidence>
<evidence type="ECO:0000259" key="1">
    <source>
        <dbReference type="SMART" id="SM00460"/>
    </source>
</evidence>
<sequence length="260" mass="29846">MKLMINHQTHYQYTEQACNSIQYIKMTPLNNAHQNVHYWDVSVPGERCTKRDSFNNIWITSSQRYAYEQMTIMAQGIVELNKQPSVMGLIDHLNPYQFLQPTPTTMCNAEMKEFAHRFVPEFTHENLAKLAEAILQHIPYIPNHTSVNTSAIEAFHNRQGVCQDHSHVFIAMCKALGLPARYVSGYLFVPNTSHLASHAWAEVFLGNTWYCFDISNQIFSPDQHIYVAIGRDYWDVAPIRGVREKGGIETMHSIVQVLAC</sequence>
<protein>
    <submittedName>
        <fullName evidence="2">Transglutaminase family protein</fullName>
    </submittedName>
</protein>